<dbReference type="Pfam" id="PF00854">
    <property type="entry name" value="PTR2"/>
    <property type="match status" value="1"/>
</dbReference>
<evidence type="ECO:0000256" key="2">
    <source>
        <dbReference type="ARBA" id="ARBA00005982"/>
    </source>
</evidence>
<evidence type="ECO:0000256" key="8">
    <source>
        <dbReference type="SAM" id="MobiDB-lite"/>
    </source>
</evidence>
<dbReference type="EMBL" id="ML986535">
    <property type="protein sequence ID" value="KAF2271651.1"/>
    <property type="molecule type" value="Genomic_DNA"/>
</dbReference>
<evidence type="ECO:0000313" key="11">
    <source>
        <dbReference type="Proteomes" id="UP000800097"/>
    </source>
</evidence>
<dbReference type="InterPro" id="IPR018456">
    <property type="entry name" value="PTR2_symporter_CS"/>
</dbReference>
<comment type="subcellular location">
    <subcellularLocation>
        <location evidence="1 7">Membrane</location>
        <topology evidence="1 7">Multi-pass membrane protein</topology>
    </subcellularLocation>
</comment>
<proteinExistence type="inferred from homology"/>
<dbReference type="GeneID" id="54548024"/>
<keyword evidence="11" id="KW-1185">Reference proteome</keyword>
<dbReference type="OrthoDB" id="8904098at2759"/>
<evidence type="ECO:0000256" key="5">
    <source>
        <dbReference type="ARBA" id="ARBA00022989"/>
    </source>
</evidence>
<gene>
    <name evidence="10" type="ORF">EI97DRAFT_351454</name>
</gene>
<feature type="transmembrane region" description="Helical" evidence="9">
    <location>
        <begin position="87"/>
        <end position="104"/>
    </location>
</feature>
<dbReference type="SUPFAM" id="SSF103473">
    <property type="entry name" value="MFS general substrate transporter"/>
    <property type="match status" value="1"/>
</dbReference>
<feature type="non-terminal residue" evidence="10">
    <location>
        <position position="553"/>
    </location>
</feature>
<reference evidence="10" key="1">
    <citation type="journal article" date="2020" name="Stud. Mycol.">
        <title>101 Dothideomycetes genomes: a test case for predicting lifestyles and emergence of pathogens.</title>
        <authorList>
            <person name="Haridas S."/>
            <person name="Albert R."/>
            <person name="Binder M."/>
            <person name="Bloem J."/>
            <person name="Labutti K."/>
            <person name="Salamov A."/>
            <person name="Andreopoulos B."/>
            <person name="Baker S."/>
            <person name="Barry K."/>
            <person name="Bills G."/>
            <person name="Bluhm B."/>
            <person name="Cannon C."/>
            <person name="Castanera R."/>
            <person name="Culley D."/>
            <person name="Daum C."/>
            <person name="Ezra D."/>
            <person name="Gonzalez J."/>
            <person name="Henrissat B."/>
            <person name="Kuo A."/>
            <person name="Liang C."/>
            <person name="Lipzen A."/>
            <person name="Lutzoni F."/>
            <person name="Magnuson J."/>
            <person name="Mondo S."/>
            <person name="Nolan M."/>
            <person name="Ohm R."/>
            <person name="Pangilinan J."/>
            <person name="Park H.-J."/>
            <person name="Ramirez L."/>
            <person name="Alfaro M."/>
            <person name="Sun H."/>
            <person name="Tritt A."/>
            <person name="Yoshinaga Y."/>
            <person name="Zwiers L.-H."/>
            <person name="Turgeon B."/>
            <person name="Goodwin S."/>
            <person name="Spatafora J."/>
            <person name="Crous P."/>
            <person name="Grigoriev I."/>
        </authorList>
    </citation>
    <scope>NUCLEOTIDE SEQUENCE</scope>
    <source>
        <strain evidence="10">CBS 379.55</strain>
    </source>
</reference>
<feature type="transmembrane region" description="Helical" evidence="9">
    <location>
        <begin position="367"/>
        <end position="384"/>
    </location>
</feature>
<keyword evidence="5 9" id="KW-1133">Transmembrane helix</keyword>
<protein>
    <submittedName>
        <fullName evidence="10">MFS peptide transporter-like protein Ptr2</fullName>
    </submittedName>
</protein>
<feature type="transmembrane region" description="Helical" evidence="9">
    <location>
        <begin position="199"/>
        <end position="218"/>
    </location>
</feature>
<dbReference type="PROSITE" id="PS01023">
    <property type="entry name" value="PTR2_2"/>
    <property type="match status" value="1"/>
</dbReference>
<evidence type="ECO:0000256" key="3">
    <source>
        <dbReference type="ARBA" id="ARBA00022448"/>
    </source>
</evidence>
<feature type="transmembrane region" description="Helical" evidence="9">
    <location>
        <begin position="441"/>
        <end position="462"/>
    </location>
</feature>
<feature type="transmembrane region" description="Helical" evidence="9">
    <location>
        <begin position="500"/>
        <end position="521"/>
    </location>
</feature>
<evidence type="ECO:0000256" key="7">
    <source>
        <dbReference type="RuleBase" id="RU003755"/>
    </source>
</evidence>
<accession>A0A6A6J4Z7</accession>
<evidence type="ECO:0000256" key="4">
    <source>
        <dbReference type="ARBA" id="ARBA00022692"/>
    </source>
</evidence>
<evidence type="ECO:0000256" key="1">
    <source>
        <dbReference type="ARBA" id="ARBA00004141"/>
    </source>
</evidence>
<dbReference type="GO" id="GO:0005886">
    <property type="term" value="C:plasma membrane"/>
    <property type="evidence" value="ECO:0007669"/>
    <property type="project" value="UniProtKB-ARBA"/>
</dbReference>
<dbReference type="Gene3D" id="1.20.1250.20">
    <property type="entry name" value="MFS general substrate transporter like domains"/>
    <property type="match status" value="1"/>
</dbReference>
<feature type="transmembrane region" description="Helical" evidence="9">
    <location>
        <begin position="111"/>
        <end position="133"/>
    </location>
</feature>
<dbReference type="AlphaFoldDB" id="A0A6A6J4Z7"/>
<dbReference type="GO" id="GO:0071916">
    <property type="term" value="F:dipeptide transmembrane transporter activity"/>
    <property type="evidence" value="ECO:0007669"/>
    <property type="project" value="UniProtKB-ARBA"/>
</dbReference>
<sequence length="553" mass="62168">MPTEEELHTLRRVSGKIPWLVLTIAFVELVERMSYYGTIAVFTNFIQKPNPGTATGRPLDPNDKEAQPGALGMGQQASTGISNFNKFWVYLMPLLGAYIADTYLGRFKTIVYACIIAEVGHIILTVSAVPGVMARPHTSLGVFILGLIFMGVGTGFFKPNISPLIAEQVPQEVMHVKTTEKGERVIVDPAITTSRIYNYFYLFINIGALVGQVGMVYAERYVGFYLSFLIPTLFFLLCFPVLLFCRTRYIRHKPEGNVLLPAVKLLFLGLKGRWHLNPVRMWRHWHDGTFWECIKPSYFGSTRPSWMDFDDAWVDEVARGWSACSVFLWYPLYWITYNQIENNLTSQASTMKLGGVPNDIISNLNPFAIMILIPLMDTVVYPALRRAGVRFTPIKRITFGFFLGTAAMVYACVLQFYMSVTLGSPCLDCKSPLTIWLQTPIYILIAASEILASITSLEYAFTKAPKNMRSLVQAFALFMSAISAALGFALVALSRNPLLVWNYGTAAVASFLGGCAFWWCCRGLDEVEDRLNMLPRGRMGVTEEMEMEVRGRK</sequence>
<dbReference type="InterPro" id="IPR036259">
    <property type="entry name" value="MFS_trans_sf"/>
</dbReference>
<keyword evidence="4 7" id="KW-0812">Transmembrane</keyword>
<feature type="transmembrane region" description="Helical" evidence="9">
    <location>
        <begin position="224"/>
        <end position="245"/>
    </location>
</feature>
<name>A0A6A6J4Z7_WESOR</name>
<dbReference type="PANTHER" id="PTHR11654">
    <property type="entry name" value="OLIGOPEPTIDE TRANSPORTER-RELATED"/>
    <property type="match status" value="1"/>
</dbReference>
<feature type="transmembrane region" description="Helical" evidence="9">
    <location>
        <begin position="396"/>
        <end position="418"/>
    </location>
</feature>
<feature type="region of interest" description="Disordered" evidence="8">
    <location>
        <begin position="52"/>
        <end position="72"/>
    </location>
</feature>
<feature type="transmembrane region" description="Helical" evidence="9">
    <location>
        <begin position="474"/>
        <end position="494"/>
    </location>
</feature>
<keyword evidence="6 9" id="KW-0472">Membrane</keyword>
<dbReference type="FunFam" id="1.20.1250.20:FF:000085">
    <property type="entry name" value="MFS peptide transporter Ptr2"/>
    <property type="match status" value="1"/>
</dbReference>
<feature type="transmembrane region" description="Helical" evidence="9">
    <location>
        <begin position="139"/>
        <end position="157"/>
    </location>
</feature>
<dbReference type="Proteomes" id="UP000800097">
    <property type="component" value="Unassembled WGS sequence"/>
</dbReference>
<comment type="similarity">
    <text evidence="2 7">Belongs to the major facilitator superfamily. Proton-dependent oligopeptide transporter (POT/PTR) (TC 2.A.17) family.</text>
</comment>
<keyword evidence="3 7" id="KW-0813">Transport</keyword>
<organism evidence="10 11">
    <name type="scientific">Westerdykella ornata</name>
    <dbReference type="NCBI Taxonomy" id="318751"/>
    <lineage>
        <taxon>Eukaryota</taxon>
        <taxon>Fungi</taxon>
        <taxon>Dikarya</taxon>
        <taxon>Ascomycota</taxon>
        <taxon>Pezizomycotina</taxon>
        <taxon>Dothideomycetes</taxon>
        <taxon>Pleosporomycetidae</taxon>
        <taxon>Pleosporales</taxon>
        <taxon>Sporormiaceae</taxon>
        <taxon>Westerdykella</taxon>
    </lineage>
</organism>
<evidence type="ECO:0000313" key="10">
    <source>
        <dbReference type="EMBL" id="KAF2271651.1"/>
    </source>
</evidence>
<dbReference type="InterPro" id="IPR000109">
    <property type="entry name" value="POT_fam"/>
</dbReference>
<evidence type="ECO:0000256" key="6">
    <source>
        <dbReference type="ARBA" id="ARBA00023136"/>
    </source>
</evidence>
<evidence type="ECO:0000256" key="9">
    <source>
        <dbReference type="SAM" id="Phobius"/>
    </source>
</evidence>
<dbReference type="RefSeq" id="XP_033649190.1">
    <property type="nucleotide sequence ID" value="XM_033794849.1"/>
</dbReference>